<sequence>MEVQMVSLLYSIFSEMEMEMVRQHRRQARRRRILICRHLCRQRRGMARHYCAINATVPVLQRYYGGEDTRPDFRLGREVVTACVILHNICVGVGDVLEEVVEEDNQPPGELDGGESRSGAAWRAALTNEVSALHEAPLDHDYFCQARHYCAINATVPVLQRYYGGEDTRPDFRLGREAMQQLMVALKTDRQHGWGPTLETLVFLFWLATGSAYRVVSRVFSMPLPTVHRVVHKMVDEVVAVLPQFVHFPRTQEELQVVGDGFARLANHQAFGKAAGAVDGCHIRIKCPGGPDGHDYNNRKLFPSVVLQAVCDHQGRFIDIFVGYPGSVHDARILKNSPIYTRGTYPPPGYFLLADGGYPCLQEPLALITPYKRPVRGMAEQRFNHHHSKGRTIIERAFGMMKTRFRCIFLEALEVHTLFVPKVVTACVILHNICVGVGDVLEEVVEEDNQPPGELDGGESRSGAAWRAALTNEVSALHEAPLDHDYFCQVNN</sequence>
<comment type="similarity">
    <text evidence="3">Belongs to the HARBI1 family.</text>
</comment>
<dbReference type="InterPro" id="IPR027806">
    <property type="entry name" value="HARBI1_dom"/>
</dbReference>
<name>A0A3N0XSA1_ANAGA</name>
<evidence type="ECO:0000256" key="5">
    <source>
        <dbReference type="ARBA" id="ARBA00022723"/>
    </source>
</evidence>
<dbReference type="InterPro" id="IPR045249">
    <property type="entry name" value="HARBI1-like"/>
</dbReference>
<dbReference type="GO" id="GO:0016787">
    <property type="term" value="F:hydrolase activity"/>
    <property type="evidence" value="ECO:0007669"/>
    <property type="project" value="UniProtKB-KW"/>
</dbReference>
<dbReference type="GO" id="GO:0005634">
    <property type="term" value="C:nucleus"/>
    <property type="evidence" value="ECO:0007669"/>
    <property type="project" value="UniProtKB-SubCell"/>
</dbReference>
<evidence type="ECO:0000256" key="6">
    <source>
        <dbReference type="ARBA" id="ARBA00022801"/>
    </source>
</evidence>
<evidence type="ECO:0000256" key="3">
    <source>
        <dbReference type="ARBA" id="ARBA00006958"/>
    </source>
</evidence>
<comment type="cofactor">
    <cofactor evidence="1">
        <name>a divalent metal cation</name>
        <dbReference type="ChEBI" id="CHEBI:60240"/>
    </cofactor>
</comment>
<dbReference type="GO" id="GO:0046872">
    <property type="term" value="F:metal ion binding"/>
    <property type="evidence" value="ECO:0007669"/>
    <property type="project" value="UniProtKB-KW"/>
</dbReference>
<reference evidence="9 10" key="1">
    <citation type="submission" date="2018-10" db="EMBL/GenBank/DDBJ databases">
        <title>Genome assembly for a Yunnan-Guizhou Plateau 3E fish, Anabarilius grahami (Regan), and its evolutionary and genetic applications.</title>
        <authorList>
            <person name="Jiang W."/>
        </authorList>
    </citation>
    <scope>NUCLEOTIDE SEQUENCE [LARGE SCALE GENOMIC DNA]</scope>
    <source>
        <strain evidence="9">AG-KIZ</strain>
        <tissue evidence="9">Muscle</tissue>
    </source>
</reference>
<feature type="domain" description="DDE Tnp4" evidence="8">
    <location>
        <begin position="278"/>
        <end position="432"/>
    </location>
</feature>
<dbReference type="OrthoDB" id="8962680at2759"/>
<dbReference type="Pfam" id="PF13359">
    <property type="entry name" value="DDE_Tnp_4"/>
    <property type="match status" value="1"/>
</dbReference>
<dbReference type="Proteomes" id="UP000281406">
    <property type="component" value="Unassembled WGS sequence"/>
</dbReference>
<evidence type="ECO:0000256" key="1">
    <source>
        <dbReference type="ARBA" id="ARBA00001968"/>
    </source>
</evidence>
<keyword evidence="10" id="KW-1185">Reference proteome</keyword>
<evidence type="ECO:0000313" key="9">
    <source>
        <dbReference type="EMBL" id="ROJ30470.1"/>
    </source>
</evidence>
<evidence type="ECO:0000256" key="7">
    <source>
        <dbReference type="ARBA" id="ARBA00023242"/>
    </source>
</evidence>
<proteinExistence type="inferred from homology"/>
<keyword evidence="4" id="KW-0540">Nuclease</keyword>
<evidence type="ECO:0000313" key="10">
    <source>
        <dbReference type="Proteomes" id="UP000281406"/>
    </source>
</evidence>
<evidence type="ECO:0000259" key="8">
    <source>
        <dbReference type="Pfam" id="PF13359"/>
    </source>
</evidence>
<dbReference type="PANTHER" id="PTHR22930:SF206">
    <property type="entry name" value="NUCLEASE HARBI1"/>
    <property type="match status" value="1"/>
</dbReference>
<comment type="caution">
    <text evidence="9">The sequence shown here is derived from an EMBL/GenBank/DDBJ whole genome shotgun (WGS) entry which is preliminary data.</text>
</comment>
<dbReference type="GO" id="GO:0004518">
    <property type="term" value="F:nuclease activity"/>
    <property type="evidence" value="ECO:0007669"/>
    <property type="project" value="UniProtKB-KW"/>
</dbReference>
<dbReference type="AlphaFoldDB" id="A0A3N0XSA1"/>
<comment type="subcellular location">
    <subcellularLocation>
        <location evidence="2">Nucleus</location>
    </subcellularLocation>
</comment>
<organism evidence="9 10">
    <name type="scientific">Anabarilius grahami</name>
    <name type="common">Kanglang fish</name>
    <name type="synonym">Barilius grahami</name>
    <dbReference type="NCBI Taxonomy" id="495550"/>
    <lineage>
        <taxon>Eukaryota</taxon>
        <taxon>Metazoa</taxon>
        <taxon>Chordata</taxon>
        <taxon>Craniata</taxon>
        <taxon>Vertebrata</taxon>
        <taxon>Euteleostomi</taxon>
        <taxon>Actinopterygii</taxon>
        <taxon>Neopterygii</taxon>
        <taxon>Teleostei</taxon>
        <taxon>Ostariophysi</taxon>
        <taxon>Cypriniformes</taxon>
        <taxon>Xenocyprididae</taxon>
        <taxon>Xenocypridinae</taxon>
        <taxon>Xenocypridinae incertae sedis</taxon>
        <taxon>Anabarilius</taxon>
    </lineage>
</organism>
<keyword evidence="6" id="KW-0378">Hydrolase</keyword>
<dbReference type="EMBL" id="RJVU01062164">
    <property type="protein sequence ID" value="ROJ30470.1"/>
    <property type="molecule type" value="Genomic_DNA"/>
</dbReference>
<gene>
    <name evidence="9" type="ORF">DPX16_1036</name>
</gene>
<dbReference type="PANTHER" id="PTHR22930">
    <property type="match status" value="1"/>
</dbReference>
<evidence type="ECO:0000256" key="4">
    <source>
        <dbReference type="ARBA" id="ARBA00022722"/>
    </source>
</evidence>
<accession>A0A3N0XSA1</accession>
<evidence type="ECO:0000256" key="2">
    <source>
        <dbReference type="ARBA" id="ARBA00004123"/>
    </source>
</evidence>
<keyword evidence="5" id="KW-0479">Metal-binding</keyword>
<keyword evidence="7" id="KW-0539">Nucleus</keyword>
<protein>
    <submittedName>
        <fullName evidence="9">Protein ALP1-like</fullName>
    </submittedName>
</protein>